<organism evidence="1 2">
    <name type="scientific">Mesobacillus subterraneus</name>
    <dbReference type="NCBI Taxonomy" id="285983"/>
    <lineage>
        <taxon>Bacteria</taxon>
        <taxon>Bacillati</taxon>
        <taxon>Bacillota</taxon>
        <taxon>Bacilli</taxon>
        <taxon>Bacillales</taxon>
        <taxon>Bacillaceae</taxon>
        <taxon>Mesobacillus</taxon>
    </lineage>
</organism>
<name>A0A0D6ZCT2_9BACI</name>
<accession>A0A0D6ZCT2</accession>
<protein>
    <submittedName>
        <fullName evidence="1">Uncharacterized protein</fullName>
    </submittedName>
</protein>
<dbReference type="EMBL" id="JXIQ01000071">
    <property type="protein sequence ID" value="KIY22388.1"/>
    <property type="molecule type" value="Genomic_DNA"/>
</dbReference>
<sequence length="61" mass="7147">MKSRYPDLSQRQMFLPLLEKKVVPRTYSIRPFMAIGVFLFLQKEKQLIGGKNDGREFVDAD</sequence>
<dbReference type="Proteomes" id="UP000032512">
    <property type="component" value="Unassembled WGS sequence"/>
</dbReference>
<evidence type="ECO:0000313" key="1">
    <source>
        <dbReference type="EMBL" id="KIY22388.1"/>
    </source>
</evidence>
<reference evidence="1 2" key="1">
    <citation type="submission" date="2015-01" db="EMBL/GenBank/DDBJ databases">
        <title>Draft genome sequences of the supercritical CO2 tolerant bacteria Bacillus subterraneus MITOT1 and Bacillus cereus MIT0214.</title>
        <authorList>
            <person name="Peet K.C."/>
            <person name="Thompson J.R."/>
        </authorList>
    </citation>
    <scope>NUCLEOTIDE SEQUENCE [LARGE SCALE GENOMIC DNA]</scope>
    <source>
        <strain evidence="1 2">MITOT1</strain>
    </source>
</reference>
<keyword evidence="2" id="KW-1185">Reference proteome</keyword>
<evidence type="ECO:0000313" key="2">
    <source>
        <dbReference type="Proteomes" id="UP000032512"/>
    </source>
</evidence>
<dbReference type="AlphaFoldDB" id="A0A0D6ZCT2"/>
<proteinExistence type="predicted"/>
<gene>
    <name evidence="1" type="ORF">UB32_08840</name>
</gene>
<comment type="caution">
    <text evidence="1">The sequence shown here is derived from an EMBL/GenBank/DDBJ whole genome shotgun (WGS) entry which is preliminary data.</text>
</comment>